<dbReference type="InterPro" id="IPR005702">
    <property type="entry name" value="Wzc-like_C"/>
</dbReference>
<dbReference type="CDD" id="cd05387">
    <property type="entry name" value="BY-kinase"/>
    <property type="match status" value="1"/>
</dbReference>
<evidence type="ECO:0000256" key="5">
    <source>
        <dbReference type="ARBA" id="ARBA00022679"/>
    </source>
</evidence>
<dbReference type="EC" id="2.7.10.2" evidence="3"/>
<dbReference type="FunFam" id="3.40.50.300:FF:000527">
    <property type="entry name" value="Tyrosine-protein kinase etk"/>
    <property type="match status" value="1"/>
</dbReference>
<dbReference type="UniPathway" id="UPA00934"/>
<evidence type="ECO:0000256" key="8">
    <source>
        <dbReference type="ARBA" id="ARBA00022840"/>
    </source>
</evidence>
<dbReference type="GO" id="GO:0045227">
    <property type="term" value="P:capsule polysaccharide biosynthetic process"/>
    <property type="evidence" value="ECO:0007669"/>
    <property type="project" value="UniProtKB-UniPathway"/>
</dbReference>
<evidence type="ECO:0000256" key="13">
    <source>
        <dbReference type="ARBA" id="ARBA00051245"/>
    </source>
</evidence>
<dbReference type="InterPro" id="IPR050445">
    <property type="entry name" value="Bact_polysacc_biosynth/exp"/>
</dbReference>
<keyword evidence="17" id="KW-1185">Reference proteome</keyword>
<dbReference type="GO" id="GO:0004715">
    <property type="term" value="F:non-membrane spanning protein tyrosine kinase activity"/>
    <property type="evidence" value="ECO:0007669"/>
    <property type="project" value="UniProtKB-EC"/>
</dbReference>
<organism evidence="15 17">
    <name type="scientific">Aerococcus sanguinicola</name>
    <dbReference type="NCBI Taxonomy" id="119206"/>
    <lineage>
        <taxon>Bacteria</taxon>
        <taxon>Bacillati</taxon>
        <taxon>Bacillota</taxon>
        <taxon>Bacilli</taxon>
        <taxon>Lactobacillales</taxon>
        <taxon>Aerococcaceae</taxon>
        <taxon>Aerococcus</taxon>
    </lineage>
</organism>
<keyword evidence="7" id="KW-0418">Kinase</keyword>
<reference evidence="15 17" key="1">
    <citation type="journal article" date="2016" name="Genome Announc.">
        <title>Complete Genome Sequences of Aerococcus christensenii CCUG 28831T, Aerococcus sanguinicola CCUG 43001T, Aerococcus urinae CCUG 36881T, Aerococcus urinaeequi CCUG 28094T, Aerococcus urinaehominis CCUG 42038 BT, and Aerococcus viridans CCUG 4311T.</title>
        <authorList>
            <person name="Carkaci D."/>
            <person name="Dargis R."/>
            <person name="Nielsen X.C."/>
            <person name="Skovgaard O."/>
            <person name="Fuursted K."/>
            <person name="Christensen J.J."/>
        </authorList>
    </citation>
    <scope>NUCLEOTIDE SEQUENCE [LARGE SCALE GENOMIC DNA]</scope>
    <source>
        <strain evidence="15 17">CCUG43001</strain>
    </source>
</reference>
<keyword evidence="10" id="KW-0829">Tyrosine-protein kinase</keyword>
<dbReference type="GO" id="GO:0005886">
    <property type="term" value="C:plasma membrane"/>
    <property type="evidence" value="ECO:0007669"/>
    <property type="project" value="UniProtKB-ARBA"/>
</dbReference>
<dbReference type="KEGG" id="asan:AWM72_06965"/>
<keyword evidence="9" id="KW-0972">Capsule biogenesis/degradation</keyword>
<dbReference type="GO" id="GO:0042802">
    <property type="term" value="F:identical protein binding"/>
    <property type="evidence" value="ECO:0007669"/>
    <property type="project" value="UniProtKB-ARBA"/>
</dbReference>
<dbReference type="PANTHER" id="PTHR32309:SF13">
    <property type="entry name" value="FERRIC ENTEROBACTIN TRANSPORT PROTEIN FEPE"/>
    <property type="match status" value="1"/>
</dbReference>
<evidence type="ECO:0000256" key="3">
    <source>
        <dbReference type="ARBA" id="ARBA00011903"/>
    </source>
</evidence>
<evidence type="ECO:0000256" key="4">
    <source>
        <dbReference type="ARBA" id="ARBA00019200"/>
    </source>
</evidence>
<evidence type="ECO:0000256" key="11">
    <source>
        <dbReference type="ARBA" id="ARBA00023169"/>
    </source>
</evidence>
<keyword evidence="5" id="KW-0808">Transferase</keyword>
<dbReference type="Proteomes" id="UP000069912">
    <property type="component" value="Chromosome"/>
</dbReference>
<dbReference type="RefSeq" id="WP_067975336.1">
    <property type="nucleotide sequence ID" value="NZ_CAJHKN010000001.1"/>
</dbReference>
<evidence type="ECO:0000256" key="7">
    <source>
        <dbReference type="ARBA" id="ARBA00022777"/>
    </source>
</evidence>
<protein>
    <recommendedName>
        <fullName evidence="4">Tyrosine-protein kinase CpsD</fullName>
        <ecNumber evidence="3">2.7.10.2</ecNumber>
    </recommendedName>
</protein>
<keyword evidence="11" id="KW-0270">Exopolysaccharide synthesis</keyword>
<dbReference type="GO" id="GO:0005524">
    <property type="term" value="F:ATP binding"/>
    <property type="evidence" value="ECO:0007669"/>
    <property type="project" value="UniProtKB-KW"/>
</dbReference>
<evidence type="ECO:0000256" key="12">
    <source>
        <dbReference type="ARBA" id="ARBA00024964"/>
    </source>
</evidence>
<dbReference type="InterPro" id="IPR027417">
    <property type="entry name" value="P-loop_NTPase"/>
</dbReference>
<dbReference type="EMBL" id="CP014160">
    <property type="protein sequence ID" value="AMB94506.1"/>
    <property type="molecule type" value="Genomic_DNA"/>
</dbReference>
<evidence type="ECO:0000256" key="6">
    <source>
        <dbReference type="ARBA" id="ARBA00022741"/>
    </source>
</evidence>
<dbReference type="SUPFAM" id="SSF52540">
    <property type="entry name" value="P-loop containing nucleoside triphosphate hydrolases"/>
    <property type="match status" value="1"/>
</dbReference>
<comment type="similarity">
    <text evidence="2">Belongs to the CpsD/CapB family.</text>
</comment>
<accession>A0A109RDP8</accession>
<comment type="function">
    <text evidence="12">Involved in the regulation of capsular polysaccharide biosynthesis. Autophosphorylation of CpsD attenuates its activity and reduces the level of encapsulation. May be part of a complex that directs the coordinated polymerization and export to the cell surface of the capsular polysaccharide.</text>
</comment>
<dbReference type="InterPro" id="IPR025669">
    <property type="entry name" value="AAA_dom"/>
</dbReference>
<keyword evidence="6" id="KW-0547">Nucleotide-binding</keyword>
<dbReference type="Gene3D" id="3.40.50.300">
    <property type="entry name" value="P-loop containing nucleotide triphosphate hydrolases"/>
    <property type="match status" value="1"/>
</dbReference>
<dbReference type="OrthoDB" id="9794577at2"/>
<keyword evidence="8" id="KW-0067">ATP-binding</keyword>
<dbReference type="Pfam" id="PF13614">
    <property type="entry name" value="AAA_31"/>
    <property type="match status" value="1"/>
</dbReference>
<evidence type="ECO:0000259" key="14">
    <source>
        <dbReference type="Pfam" id="PF13614"/>
    </source>
</evidence>
<dbReference type="AlphaFoldDB" id="A0A109RDP8"/>
<evidence type="ECO:0000313" key="17">
    <source>
        <dbReference type="Proteomes" id="UP000069912"/>
    </source>
</evidence>
<comment type="catalytic activity">
    <reaction evidence="13">
        <text>L-tyrosyl-[protein] + ATP = O-phospho-L-tyrosyl-[protein] + ADP + H(+)</text>
        <dbReference type="Rhea" id="RHEA:10596"/>
        <dbReference type="Rhea" id="RHEA-COMP:10136"/>
        <dbReference type="Rhea" id="RHEA-COMP:20101"/>
        <dbReference type="ChEBI" id="CHEBI:15378"/>
        <dbReference type="ChEBI" id="CHEBI:30616"/>
        <dbReference type="ChEBI" id="CHEBI:46858"/>
        <dbReference type="ChEBI" id="CHEBI:61978"/>
        <dbReference type="ChEBI" id="CHEBI:456216"/>
        <dbReference type="EC" id="2.7.10.2"/>
    </reaction>
</comment>
<evidence type="ECO:0000313" key="15">
    <source>
        <dbReference type="EMBL" id="AMB94506.1"/>
    </source>
</evidence>
<evidence type="ECO:0000256" key="9">
    <source>
        <dbReference type="ARBA" id="ARBA00022903"/>
    </source>
</evidence>
<evidence type="ECO:0000313" key="18">
    <source>
        <dbReference type="Proteomes" id="UP000234239"/>
    </source>
</evidence>
<evidence type="ECO:0000256" key="2">
    <source>
        <dbReference type="ARBA" id="ARBA00007316"/>
    </source>
</evidence>
<comment type="pathway">
    <text evidence="1">Capsule biogenesis; capsule polysaccharide biosynthesis.</text>
</comment>
<evidence type="ECO:0000256" key="10">
    <source>
        <dbReference type="ARBA" id="ARBA00023137"/>
    </source>
</evidence>
<feature type="domain" description="AAA" evidence="14">
    <location>
        <begin position="65"/>
        <end position="183"/>
    </location>
</feature>
<dbReference type="GeneID" id="92903805"/>
<sequence length="245" mass="26933">MFNHKGKKLEQLNRNQRLGASMITAVKPNHPISEAFRTVRTNIEFSMVDGTLNSLMLTSTGPFEGKSTVAANLASVMADTGKRVLLVDADMRKPTVRNTFNLKTNYGLTNLLTQNEAQTMDMIRYVPEANVYVLAAGPKPPNPSELLQSNKMNDLMKTLETMFDLVIYDAPPLLSVADSQILSRKVDGVVFVAREGIAERPNITKAKDLLDAAEANILGVVFNGVSKEHTGYGYGYGYGYGHEED</sequence>
<dbReference type="PANTHER" id="PTHR32309">
    <property type="entry name" value="TYROSINE-PROTEIN KINASE"/>
    <property type="match status" value="1"/>
</dbReference>
<evidence type="ECO:0000256" key="1">
    <source>
        <dbReference type="ARBA" id="ARBA00005132"/>
    </source>
</evidence>
<reference evidence="16 18" key="3">
    <citation type="submission" date="2017-12" db="EMBL/GenBank/DDBJ databases">
        <title>Phylogenetic diversity of female urinary microbiome.</title>
        <authorList>
            <person name="Thomas-White K."/>
            <person name="Wolfe A.J."/>
        </authorList>
    </citation>
    <scope>NUCLEOTIDE SEQUENCE [LARGE SCALE GENOMIC DNA]</scope>
    <source>
        <strain evidence="16 18">UMB0139</strain>
    </source>
</reference>
<dbReference type="Proteomes" id="UP000234239">
    <property type="component" value="Unassembled WGS sequence"/>
</dbReference>
<evidence type="ECO:0000313" key="16">
    <source>
        <dbReference type="EMBL" id="PKZ23498.1"/>
    </source>
</evidence>
<name>A0A109RDP8_9LACT</name>
<gene>
    <name evidence="15" type="ORF">AWM72_06965</name>
    <name evidence="16" type="ORF">CYJ28_02790</name>
</gene>
<dbReference type="NCBIfam" id="TIGR01007">
    <property type="entry name" value="eps_fam"/>
    <property type="match status" value="1"/>
</dbReference>
<reference evidence="17" key="2">
    <citation type="submission" date="2016-01" db="EMBL/GenBank/DDBJ databases">
        <title>Six Aerococcus type strain genome sequencing and assembly using PacBio and Illumina Hiseq.</title>
        <authorList>
            <person name="Carkaci D."/>
            <person name="Dargis R."/>
            <person name="Nielsen X.C."/>
            <person name="Skovgaard O."/>
            <person name="Fuursted K."/>
            <person name="Christensen J.J."/>
        </authorList>
    </citation>
    <scope>NUCLEOTIDE SEQUENCE [LARGE SCALE GENOMIC DNA]</scope>
    <source>
        <strain evidence="17">CCUG43001</strain>
    </source>
</reference>
<proteinExistence type="inferred from homology"/>
<dbReference type="EMBL" id="PKGY01000001">
    <property type="protein sequence ID" value="PKZ23498.1"/>
    <property type="molecule type" value="Genomic_DNA"/>
</dbReference>